<sequence>MKFEPDGMVKSGWTLAGLSSLVTSASLIFFPQQSIHLTTKFKASIDLQGLIYSKLFLHPNHFPQIYCQISFPDSHLRQNPHSFAI</sequence>
<dbReference type="AlphaFoldDB" id="A0AAD8NPX4"/>
<proteinExistence type="predicted"/>
<reference evidence="1" key="1">
    <citation type="journal article" date="2023" name="bioRxiv">
        <title>Improved chromosome-level genome assembly for marigold (Tagetes erecta).</title>
        <authorList>
            <person name="Jiang F."/>
            <person name="Yuan L."/>
            <person name="Wang S."/>
            <person name="Wang H."/>
            <person name="Xu D."/>
            <person name="Wang A."/>
            <person name="Fan W."/>
        </authorList>
    </citation>
    <scope>NUCLEOTIDE SEQUENCE</scope>
    <source>
        <strain evidence="1">WSJ</strain>
        <tissue evidence="1">Leaf</tissue>
    </source>
</reference>
<comment type="caution">
    <text evidence="1">The sequence shown here is derived from an EMBL/GenBank/DDBJ whole genome shotgun (WGS) entry which is preliminary data.</text>
</comment>
<accession>A0AAD8NPX4</accession>
<organism evidence="1 2">
    <name type="scientific">Tagetes erecta</name>
    <name type="common">African marigold</name>
    <dbReference type="NCBI Taxonomy" id="13708"/>
    <lineage>
        <taxon>Eukaryota</taxon>
        <taxon>Viridiplantae</taxon>
        <taxon>Streptophyta</taxon>
        <taxon>Embryophyta</taxon>
        <taxon>Tracheophyta</taxon>
        <taxon>Spermatophyta</taxon>
        <taxon>Magnoliopsida</taxon>
        <taxon>eudicotyledons</taxon>
        <taxon>Gunneridae</taxon>
        <taxon>Pentapetalae</taxon>
        <taxon>asterids</taxon>
        <taxon>campanulids</taxon>
        <taxon>Asterales</taxon>
        <taxon>Asteraceae</taxon>
        <taxon>Asteroideae</taxon>
        <taxon>Heliantheae alliance</taxon>
        <taxon>Tageteae</taxon>
        <taxon>Tagetes</taxon>
    </lineage>
</organism>
<protein>
    <submittedName>
        <fullName evidence="1">Uncharacterized protein</fullName>
    </submittedName>
</protein>
<keyword evidence="2" id="KW-1185">Reference proteome</keyword>
<dbReference type="EMBL" id="JAUHHV010000007">
    <property type="protein sequence ID" value="KAK1417124.1"/>
    <property type="molecule type" value="Genomic_DNA"/>
</dbReference>
<name>A0AAD8NPX4_TARER</name>
<dbReference type="Proteomes" id="UP001229421">
    <property type="component" value="Unassembled WGS sequence"/>
</dbReference>
<gene>
    <name evidence="1" type="ORF">QVD17_26246</name>
</gene>
<evidence type="ECO:0000313" key="1">
    <source>
        <dbReference type="EMBL" id="KAK1417124.1"/>
    </source>
</evidence>
<evidence type="ECO:0000313" key="2">
    <source>
        <dbReference type="Proteomes" id="UP001229421"/>
    </source>
</evidence>